<accession>A0A844ZD51</accession>
<keyword evidence="1" id="KW-0805">Transcription regulation</keyword>
<dbReference type="Proteomes" id="UP000433104">
    <property type="component" value="Unassembled WGS sequence"/>
</dbReference>
<name>A0A844ZD51_9SPHN</name>
<sequence length="230" mass="25287">MKLQKETNADKATHGRWYDDACGTAFGLELLGERWSLLIVRELMLGPRRFSDLRSALPGISAKVLTERLATLESAGVLQRAHLTDPVPAKLYELTEWGHAAEPVIQELGRWAARSTMHNPTLPLSPAAFMMSLRTMVDRQKLEKLSGSVGFEIGQASFVARLEGDLPIRRGATRKCDTIFRAPAASPLAGMFYRDLPLDTAEAELSVAVEGDRELAGRFTALFSLPPKIA</sequence>
<dbReference type="Gene3D" id="1.10.10.10">
    <property type="entry name" value="Winged helix-like DNA-binding domain superfamily/Winged helix DNA-binding domain"/>
    <property type="match status" value="1"/>
</dbReference>
<feature type="domain" description="HTH hxlR-type" evidence="4">
    <location>
        <begin position="22"/>
        <end position="120"/>
    </location>
</feature>
<dbReference type="CDD" id="cd00090">
    <property type="entry name" value="HTH_ARSR"/>
    <property type="match status" value="1"/>
</dbReference>
<dbReference type="EMBL" id="WTYW01000001">
    <property type="protein sequence ID" value="MXO84850.1"/>
    <property type="molecule type" value="Genomic_DNA"/>
</dbReference>
<dbReference type="PANTHER" id="PTHR33204">
    <property type="entry name" value="TRANSCRIPTIONAL REGULATOR, MARR FAMILY"/>
    <property type="match status" value="1"/>
</dbReference>
<evidence type="ECO:0000259" key="4">
    <source>
        <dbReference type="PROSITE" id="PS51118"/>
    </source>
</evidence>
<keyword evidence="6" id="KW-1185">Reference proteome</keyword>
<dbReference type="OrthoDB" id="9782219at2"/>
<proteinExistence type="predicted"/>
<dbReference type="Pfam" id="PF01638">
    <property type="entry name" value="HxlR"/>
    <property type="match status" value="1"/>
</dbReference>
<dbReference type="InterPro" id="IPR011991">
    <property type="entry name" value="ArsR-like_HTH"/>
</dbReference>
<evidence type="ECO:0000256" key="1">
    <source>
        <dbReference type="ARBA" id="ARBA00023015"/>
    </source>
</evidence>
<dbReference type="GO" id="GO:0003677">
    <property type="term" value="F:DNA binding"/>
    <property type="evidence" value="ECO:0007669"/>
    <property type="project" value="UniProtKB-KW"/>
</dbReference>
<evidence type="ECO:0000256" key="3">
    <source>
        <dbReference type="ARBA" id="ARBA00023163"/>
    </source>
</evidence>
<dbReference type="InterPro" id="IPR002577">
    <property type="entry name" value="HTH_HxlR"/>
</dbReference>
<dbReference type="AlphaFoldDB" id="A0A844ZD51"/>
<reference evidence="5 6" key="1">
    <citation type="submission" date="2019-12" db="EMBL/GenBank/DDBJ databases">
        <title>Genomic-based taxomic classification of the family Erythrobacteraceae.</title>
        <authorList>
            <person name="Xu L."/>
        </authorList>
    </citation>
    <scope>NUCLEOTIDE SEQUENCE [LARGE SCALE GENOMIC DNA]</scope>
    <source>
        <strain evidence="5 6">MCCC 1A09962</strain>
    </source>
</reference>
<organism evidence="5 6">
    <name type="scientific">Parapontixanthobacter aurantiacus</name>
    <dbReference type="NCBI Taxonomy" id="1463599"/>
    <lineage>
        <taxon>Bacteria</taxon>
        <taxon>Pseudomonadati</taxon>
        <taxon>Pseudomonadota</taxon>
        <taxon>Alphaproteobacteria</taxon>
        <taxon>Sphingomonadales</taxon>
        <taxon>Erythrobacteraceae</taxon>
        <taxon>Parapontixanthobacter</taxon>
    </lineage>
</organism>
<evidence type="ECO:0000313" key="5">
    <source>
        <dbReference type="EMBL" id="MXO84850.1"/>
    </source>
</evidence>
<keyword evidence="3" id="KW-0804">Transcription</keyword>
<dbReference type="PANTHER" id="PTHR33204:SF18">
    <property type="entry name" value="TRANSCRIPTIONAL REGULATORY PROTEIN"/>
    <property type="match status" value="1"/>
</dbReference>
<evidence type="ECO:0000313" key="6">
    <source>
        <dbReference type="Proteomes" id="UP000433104"/>
    </source>
</evidence>
<gene>
    <name evidence="5" type="ORF">GRI38_02225</name>
</gene>
<dbReference type="InterPro" id="IPR036388">
    <property type="entry name" value="WH-like_DNA-bd_sf"/>
</dbReference>
<dbReference type="PROSITE" id="PS51118">
    <property type="entry name" value="HTH_HXLR"/>
    <property type="match status" value="1"/>
</dbReference>
<protein>
    <submittedName>
        <fullName evidence="5">Transcriptional regulator</fullName>
    </submittedName>
</protein>
<dbReference type="GO" id="GO:0006355">
    <property type="term" value="P:regulation of DNA-templated transcription"/>
    <property type="evidence" value="ECO:0007669"/>
    <property type="project" value="UniProtKB-ARBA"/>
</dbReference>
<dbReference type="SUPFAM" id="SSF46785">
    <property type="entry name" value="Winged helix' DNA-binding domain"/>
    <property type="match status" value="1"/>
</dbReference>
<comment type="caution">
    <text evidence="5">The sequence shown here is derived from an EMBL/GenBank/DDBJ whole genome shotgun (WGS) entry which is preliminary data.</text>
</comment>
<dbReference type="InterPro" id="IPR036390">
    <property type="entry name" value="WH_DNA-bd_sf"/>
</dbReference>
<dbReference type="RefSeq" id="WP_160681354.1">
    <property type="nucleotide sequence ID" value="NZ_WTYW01000001.1"/>
</dbReference>
<keyword evidence="2" id="KW-0238">DNA-binding</keyword>
<evidence type="ECO:0000256" key="2">
    <source>
        <dbReference type="ARBA" id="ARBA00023125"/>
    </source>
</evidence>